<feature type="chain" id="PRO_5042495054" description="Secreted protein" evidence="2">
    <location>
        <begin position="16"/>
        <end position="174"/>
    </location>
</feature>
<evidence type="ECO:0000256" key="2">
    <source>
        <dbReference type="SAM" id="SignalP"/>
    </source>
</evidence>
<reference evidence="3" key="1">
    <citation type="submission" date="2016-11" db="EMBL/GenBank/DDBJ databases">
        <title>The genome sequence of Colletotrichum cuscutae.</title>
        <authorList>
            <person name="Baroncelli R."/>
        </authorList>
    </citation>
    <scope>NUCLEOTIDE SEQUENCE</scope>
    <source>
        <strain evidence="3">IMI 304802</strain>
    </source>
</reference>
<accession>A0AAI9V0G0</accession>
<dbReference type="Proteomes" id="UP001239213">
    <property type="component" value="Unassembled WGS sequence"/>
</dbReference>
<evidence type="ECO:0000313" key="4">
    <source>
        <dbReference type="Proteomes" id="UP001239213"/>
    </source>
</evidence>
<dbReference type="EMBL" id="MPDP01000260">
    <property type="protein sequence ID" value="KAK1466410.1"/>
    <property type="molecule type" value="Genomic_DNA"/>
</dbReference>
<dbReference type="AlphaFoldDB" id="A0AAI9V0G0"/>
<gene>
    <name evidence="3" type="ORF">CCUS01_01259</name>
</gene>
<evidence type="ECO:0000313" key="3">
    <source>
        <dbReference type="EMBL" id="KAK1466410.1"/>
    </source>
</evidence>
<comment type="caution">
    <text evidence="3">The sequence shown here is derived from an EMBL/GenBank/DDBJ whole genome shotgun (WGS) entry which is preliminary data.</text>
</comment>
<name>A0AAI9V0G0_9PEZI</name>
<organism evidence="3 4">
    <name type="scientific">Colletotrichum cuscutae</name>
    <dbReference type="NCBI Taxonomy" id="1209917"/>
    <lineage>
        <taxon>Eukaryota</taxon>
        <taxon>Fungi</taxon>
        <taxon>Dikarya</taxon>
        <taxon>Ascomycota</taxon>
        <taxon>Pezizomycotina</taxon>
        <taxon>Sordariomycetes</taxon>
        <taxon>Hypocreomycetidae</taxon>
        <taxon>Glomerellales</taxon>
        <taxon>Glomerellaceae</taxon>
        <taxon>Colletotrichum</taxon>
        <taxon>Colletotrichum acutatum species complex</taxon>
    </lineage>
</organism>
<keyword evidence="2" id="KW-0732">Signal</keyword>
<feature type="signal peptide" evidence="2">
    <location>
        <begin position="1"/>
        <end position="15"/>
    </location>
</feature>
<protein>
    <recommendedName>
        <fullName evidence="5">Secreted protein</fullName>
    </recommendedName>
</protein>
<feature type="region of interest" description="Disordered" evidence="1">
    <location>
        <begin position="149"/>
        <end position="174"/>
    </location>
</feature>
<proteinExistence type="predicted"/>
<keyword evidence="4" id="KW-1185">Reference proteome</keyword>
<evidence type="ECO:0008006" key="5">
    <source>
        <dbReference type="Google" id="ProtNLM"/>
    </source>
</evidence>
<sequence>MLVLFCLLVRLVHLPYRPCMRIRRLNQPFGSLRRGEKGVGRGERRKGGAYPAYSSIFRNFTRYGRVFPHSGVLTGHACRFTLERDYLSVLLNHRRTSLLFSSLGSSPPPSLCIWSGLFEPPNVVVPHVPRRRHLKVDGLVAIDSAIGRAGPARPSREAKNARPAEVQCSSAGFP</sequence>
<evidence type="ECO:0000256" key="1">
    <source>
        <dbReference type="SAM" id="MobiDB-lite"/>
    </source>
</evidence>